<accession>A0A1I3WAV6</accession>
<protein>
    <submittedName>
        <fullName evidence="3">dGTPase</fullName>
    </submittedName>
</protein>
<dbReference type="SMART" id="SM00471">
    <property type="entry name" value="HDc"/>
    <property type="match status" value="1"/>
</dbReference>
<dbReference type="GO" id="GO:0016793">
    <property type="term" value="F:triphosphoric monoester hydrolase activity"/>
    <property type="evidence" value="ECO:0007669"/>
    <property type="project" value="InterPro"/>
</dbReference>
<dbReference type="InterPro" id="IPR003607">
    <property type="entry name" value="HD/PDEase_dom"/>
</dbReference>
<evidence type="ECO:0000313" key="3">
    <source>
        <dbReference type="EMBL" id="SFK03581.1"/>
    </source>
</evidence>
<evidence type="ECO:0000256" key="1">
    <source>
        <dbReference type="ARBA" id="ARBA00022801"/>
    </source>
</evidence>
<dbReference type="RefSeq" id="WP_245781251.1">
    <property type="nucleotide sequence ID" value="NZ_FORH01000008.1"/>
</dbReference>
<evidence type="ECO:0000259" key="2">
    <source>
        <dbReference type="SMART" id="SM00471"/>
    </source>
</evidence>
<dbReference type="InterPro" id="IPR023293">
    <property type="entry name" value="dGTP_triP_hydro_central_sf"/>
</dbReference>
<sequence>MRMNWQKLLDTTLLGDENREEKPNRPNYAQDYDRLVFSLPFRRLANKTQVHPLYAHDHVHHRLIHSVETSSVGRSLGIEVGQWLEDAGHIDAGQKHLLSGVVQAACIAHDIGNPPFGHSGEAAIGAWFAGQFAGGHPFFEAIPEADRAEFEKFEGNAQGFRLITRLEMYRNAGGMRLTHAVLGAFTKYPALARTHVAAQAREGKAAYKGLAKFGLFRSEYDLFADVAARTGLIAEEEDGQRWWRRHPLVFLVEAADDICYNILDLEDAYVAGDLTAEKIKDLMRPLFGGSNRQFSRIEEEIAYYRARAIGASIAACVEAFKSHYDEIMEGRFSASLISRSNMAGAFARIEDTARSQIFTAPRKTRLEVTGRNILHDVLGGLLPVLLELERVDWDAARLSDYHRQLVSAVEFDLRDVVDAYTALHALGDFTSGMTDRYAVRVHEMVTGRMG</sequence>
<dbReference type="Proteomes" id="UP000199630">
    <property type="component" value="Unassembled WGS sequence"/>
</dbReference>
<dbReference type="STRING" id="588602.SAMN04487991_3618"/>
<dbReference type="EMBL" id="FORH01000008">
    <property type="protein sequence ID" value="SFK03581.1"/>
    <property type="molecule type" value="Genomic_DNA"/>
</dbReference>
<dbReference type="InterPro" id="IPR006261">
    <property type="entry name" value="dGTPase"/>
</dbReference>
<gene>
    <name evidence="3" type="ORF">SAMN04487991_3618</name>
</gene>
<feature type="domain" description="HD/PDEase" evidence="2">
    <location>
        <begin position="58"/>
        <end position="270"/>
    </location>
</feature>
<dbReference type="InterPro" id="IPR006674">
    <property type="entry name" value="HD_domain"/>
</dbReference>
<dbReference type="Gene3D" id="1.10.3410.10">
    <property type="entry name" value="putative deoxyguanosinetriphosphate triphosphohydrolase like domain"/>
    <property type="match status" value="1"/>
</dbReference>
<dbReference type="SUPFAM" id="SSF109604">
    <property type="entry name" value="HD-domain/PDEase-like"/>
    <property type="match status" value="1"/>
</dbReference>
<dbReference type="AlphaFoldDB" id="A0A1I3WAV6"/>
<name>A0A1I3WAV6_9RHOB</name>
<dbReference type="InterPro" id="IPR027432">
    <property type="entry name" value="dGTP_triphosphohydrolase_C"/>
</dbReference>
<dbReference type="Gene3D" id="1.10.3210.10">
    <property type="entry name" value="Hypothetical protein af1432"/>
    <property type="match status" value="1"/>
</dbReference>
<proteinExistence type="predicted"/>
<evidence type="ECO:0000313" key="4">
    <source>
        <dbReference type="Proteomes" id="UP000199630"/>
    </source>
</evidence>
<keyword evidence="1" id="KW-0378">Hydrolase</keyword>
<keyword evidence="4" id="KW-1185">Reference proteome</keyword>
<dbReference type="Pfam" id="PF01966">
    <property type="entry name" value="HD"/>
    <property type="match status" value="1"/>
</dbReference>
<organism evidence="3 4">
    <name type="scientific">Celeribacter neptunius</name>
    <dbReference type="NCBI Taxonomy" id="588602"/>
    <lineage>
        <taxon>Bacteria</taxon>
        <taxon>Pseudomonadati</taxon>
        <taxon>Pseudomonadota</taxon>
        <taxon>Alphaproteobacteria</taxon>
        <taxon>Rhodobacterales</taxon>
        <taxon>Roseobacteraceae</taxon>
        <taxon>Celeribacter</taxon>
    </lineage>
</organism>
<reference evidence="4" key="1">
    <citation type="submission" date="2016-10" db="EMBL/GenBank/DDBJ databases">
        <authorList>
            <person name="Varghese N."/>
            <person name="Submissions S."/>
        </authorList>
    </citation>
    <scope>NUCLEOTIDE SEQUENCE [LARGE SCALE GENOMIC DNA]</scope>
    <source>
        <strain evidence="4">DSM 26471</strain>
    </source>
</reference>
<dbReference type="Gene3D" id="1.10.3550.10">
    <property type="entry name" value="eoxyguanosinetriphosphate triphosphohydrolase domain-like"/>
    <property type="match status" value="1"/>
</dbReference>
<dbReference type="NCBIfam" id="TIGR01353">
    <property type="entry name" value="dGTP_triPase"/>
    <property type="match status" value="1"/>
</dbReference>